<dbReference type="Gene3D" id="3.90.1720.10">
    <property type="entry name" value="endopeptidase domain like (from Nostoc punctiforme)"/>
    <property type="match status" value="1"/>
</dbReference>
<dbReference type="AlphaFoldDB" id="A0A559K4G7"/>
<dbReference type="InterPro" id="IPR051202">
    <property type="entry name" value="Peptidase_C40"/>
</dbReference>
<dbReference type="PROSITE" id="PS51935">
    <property type="entry name" value="NLPC_P60"/>
    <property type="match status" value="1"/>
</dbReference>
<evidence type="ECO:0000259" key="5">
    <source>
        <dbReference type="PROSITE" id="PS51935"/>
    </source>
</evidence>
<protein>
    <submittedName>
        <fullName evidence="6">NlpC/P60 family protein</fullName>
    </submittedName>
</protein>
<keyword evidence="4" id="KW-0788">Thiol protease</keyword>
<gene>
    <name evidence="6" type="ORF">FPZ49_26135</name>
</gene>
<dbReference type="PANTHER" id="PTHR47053:SF1">
    <property type="entry name" value="MUREIN DD-ENDOPEPTIDASE MEPH-RELATED"/>
    <property type="match status" value="1"/>
</dbReference>
<evidence type="ECO:0000313" key="7">
    <source>
        <dbReference type="Proteomes" id="UP000317036"/>
    </source>
</evidence>
<comment type="similarity">
    <text evidence="1">Belongs to the peptidase C40 family.</text>
</comment>
<comment type="caution">
    <text evidence="6">The sequence shown here is derived from an EMBL/GenBank/DDBJ whole genome shotgun (WGS) entry which is preliminary data.</text>
</comment>
<evidence type="ECO:0000256" key="3">
    <source>
        <dbReference type="ARBA" id="ARBA00022801"/>
    </source>
</evidence>
<dbReference type="Pfam" id="PF00877">
    <property type="entry name" value="NLPC_P60"/>
    <property type="match status" value="1"/>
</dbReference>
<organism evidence="6 7">
    <name type="scientific">Paenibacillus cremeus</name>
    <dbReference type="NCBI Taxonomy" id="2163881"/>
    <lineage>
        <taxon>Bacteria</taxon>
        <taxon>Bacillati</taxon>
        <taxon>Bacillota</taxon>
        <taxon>Bacilli</taxon>
        <taxon>Bacillales</taxon>
        <taxon>Paenibacillaceae</taxon>
        <taxon>Paenibacillus</taxon>
    </lineage>
</organism>
<dbReference type="InterPro" id="IPR038765">
    <property type="entry name" value="Papain-like_cys_pep_sf"/>
</dbReference>
<dbReference type="PANTHER" id="PTHR47053">
    <property type="entry name" value="MUREIN DD-ENDOPEPTIDASE MEPH-RELATED"/>
    <property type="match status" value="1"/>
</dbReference>
<evidence type="ECO:0000256" key="2">
    <source>
        <dbReference type="ARBA" id="ARBA00022670"/>
    </source>
</evidence>
<dbReference type="RefSeq" id="WP_144852671.1">
    <property type="nucleotide sequence ID" value="NZ_VNJI01000044.1"/>
</dbReference>
<dbReference type="EMBL" id="VNJI01000044">
    <property type="protein sequence ID" value="TVY07039.1"/>
    <property type="molecule type" value="Genomic_DNA"/>
</dbReference>
<sequence length="322" mass="36869">MIALQKLQMSIILFQKDFFENKRKIFKNKILILKGGIRYLALADVLEILEYDLKGRNAKFLFATDGSEFLSLPRTGGIARREGVNFRIDPIINHQGKFYVSLRSINRLFNVDLSVDMVKRQVFIRQPGLIFITFRGDTIRSLTNLLNTTAKRLLAVNKNLIEPIPAGTRILIPTVQPNSPTLENRNKTVKIKQTEKAPNIISLGRNLIGTPYRFGAGPYPRSRRFDCSSYLQYIFGKNGIALPRTARAQSRRGSRIGQRDIEPGDLIFFRRPRYSDNRVGHCGVDIGNGHMLNTYQSPPGVTITRWKDPYWLNRYITAREVL</sequence>
<reference evidence="6 7" key="1">
    <citation type="submission" date="2019-07" db="EMBL/GenBank/DDBJ databases">
        <authorList>
            <person name="Kim J."/>
        </authorList>
    </citation>
    <scope>NUCLEOTIDE SEQUENCE [LARGE SCALE GENOMIC DNA]</scope>
    <source>
        <strain evidence="6 7">JC52</strain>
    </source>
</reference>
<keyword evidence="7" id="KW-1185">Reference proteome</keyword>
<keyword evidence="3" id="KW-0378">Hydrolase</keyword>
<dbReference type="InterPro" id="IPR000064">
    <property type="entry name" value="NLP_P60_dom"/>
</dbReference>
<dbReference type="GO" id="GO:0006508">
    <property type="term" value="P:proteolysis"/>
    <property type="evidence" value="ECO:0007669"/>
    <property type="project" value="UniProtKB-KW"/>
</dbReference>
<dbReference type="Proteomes" id="UP000317036">
    <property type="component" value="Unassembled WGS sequence"/>
</dbReference>
<accession>A0A559K4G7</accession>
<evidence type="ECO:0000313" key="6">
    <source>
        <dbReference type="EMBL" id="TVY07039.1"/>
    </source>
</evidence>
<name>A0A559K4G7_9BACL</name>
<proteinExistence type="inferred from homology"/>
<dbReference type="OrthoDB" id="9813118at2"/>
<evidence type="ECO:0000256" key="1">
    <source>
        <dbReference type="ARBA" id="ARBA00007074"/>
    </source>
</evidence>
<evidence type="ECO:0000256" key="4">
    <source>
        <dbReference type="ARBA" id="ARBA00022807"/>
    </source>
</evidence>
<dbReference type="GO" id="GO:0008234">
    <property type="term" value="F:cysteine-type peptidase activity"/>
    <property type="evidence" value="ECO:0007669"/>
    <property type="project" value="UniProtKB-KW"/>
</dbReference>
<feature type="domain" description="NlpC/P60" evidence="5">
    <location>
        <begin position="194"/>
        <end position="322"/>
    </location>
</feature>
<keyword evidence="2" id="KW-0645">Protease</keyword>
<dbReference type="SUPFAM" id="SSF54001">
    <property type="entry name" value="Cysteine proteinases"/>
    <property type="match status" value="1"/>
</dbReference>